<proteinExistence type="predicted"/>
<evidence type="ECO:0000313" key="2">
    <source>
        <dbReference type="EMBL" id="MBB5730315.1"/>
    </source>
</evidence>
<sequence length="421" mass="44846">MFSVSSPPSGRLSLTAFVPGIAAFGVYFAMYGFRKPFAVADFAGVPGLFDGLDYKTALILSQAVGYAASKLIGVHVVSAHRPEHRARLILSLIGAAWVALLLLALLPARWGPLAMLLNGLPLGLIWGLVFSYLEGRRNSDILATILTASFILSSGVTRSVGSALLGLGVSPFWMPALTGLLFTPLLLGGMVVLARSPPPDDQDQAVRGARAPMNAPARRAYLRRHWLPVTALVAGYTMLAALRDLRDNFAPELWTALDHPATPALYAATEAPIALIVLLGLAMLALVRDNRRAVVTIHAVIMLGAAILAVSTIALRTGAIGPVAGMILMGVGIYLAYAPFSAILFDRMIALSPSPGTAGFLIYLADAFGYSGSIALVLIRRATTRDRDWLDLFLDAGLWTSGALIVLTFCSALWFIRQRPS</sequence>
<feature type="transmembrane region" description="Helical" evidence="1">
    <location>
        <begin position="88"/>
        <end position="107"/>
    </location>
</feature>
<organism evidence="2 3">
    <name type="scientific">Sphingomonas prati</name>
    <dbReference type="NCBI Taxonomy" id="1843237"/>
    <lineage>
        <taxon>Bacteria</taxon>
        <taxon>Pseudomonadati</taxon>
        <taxon>Pseudomonadota</taxon>
        <taxon>Alphaproteobacteria</taxon>
        <taxon>Sphingomonadales</taxon>
        <taxon>Sphingomonadaceae</taxon>
        <taxon>Sphingomonas</taxon>
    </lineage>
</organism>
<protein>
    <submittedName>
        <fullName evidence="2">MFS family permease</fullName>
    </submittedName>
</protein>
<dbReference type="Proteomes" id="UP000546701">
    <property type="component" value="Unassembled WGS sequence"/>
</dbReference>
<feature type="transmembrane region" description="Helical" evidence="1">
    <location>
        <begin position="172"/>
        <end position="194"/>
    </location>
</feature>
<reference evidence="2 3" key="1">
    <citation type="submission" date="2020-08" db="EMBL/GenBank/DDBJ databases">
        <title>Genomic Encyclopedia of Type Strains, Phase IV (KMG-IV): sequencing the most valuable type-strain genomes for metagenomic binning, comparative biology and taxonomic classification.</title>
        <authorList>
            <person name="Goeker M."/>
        </authorList>
    </citation>
    <scope>NUCLEOTIDE SEQUENCE [LARGE SCALE GENOMIC DNA]</scope>
    <source>
        <strain evidence="2 3">DSM 103336</strain>
    </source>
</reference>
<feature type="transmembrane region" description="Helical" evidence="1">
    <location>
        <begin position="357"/>
        <end position="378"/>
    </location>
</feature>
<evidence type="ECO:0000313" key="3">
    <source>
        <dbReference type="Proteomes" id="UP000546701"/>
    </source>
</evidence>
<feature type="transmembrane region" description="Helical" evidence="1">
    <location>
        <begin position="140"/>
        <end position="160"/>
    </location>
</feature>
<feature type="transmembrane region" description="Helical" evidence="1">
    <location>
        <begin position="263"/>
        <end position="287"/>
    </location>
</feature>
<dbReference type="AlphaFoldDB" id="A0A7W9BUM2"/>
<dbReference type="InterPro" id="IPR036259">
    <property type="entry name" value="MFS_trans_sf"/>
</dbReference>
<gene>
    <name evidence="2" type="ORF">FHS99_002813</name>
</gene>
<dbReference type="RefSeq" id="WP_229674026.1">
    <property type="nucleotide sequence ID" value="NZ_BMJP01000004.1"/>
</dbReference>
<keyword evidence="1" id="KW-0812">Transmembrane</keyword>
<feature type="transmembrane region" description="Helical" evidence="1">
    <location>
        <begin position="12"/>
        <end position="33"/>
    </location>
</feature>
<feature type="transmembrane region" description="Helical" evidence="1">
    <location>
        <begin position="320"/>
        <end position="345"/>
    </location>
</feature>
<dbReference type="InterPro" id="IPR043745">
    <property type="entry name" value="DUF5690"/>
</dbReference>
<feature type="transmembrane region" description="Helical" evidence="1">
    <location>
        <begin position="226"/>
        <end position="243"/>
    </location>
</feature>
<feature type="transmembrane region" description="Helical" evidence="1">
    <location>
        <begin position="398"/>
        <end position="416"/>
    </location>
</feature>
<evidence type="ECO:0000256" key="1">
    <source>
        <dbReference type="SAM" id="Phobius"/>
    </source>
</evidence>
<accession>A0A7W9BUM2</accession>
<keyword evidence="1" id="KW-1133">Transmembrane helix</keyword>
<feature type="transmembrane region" description="Helical" evidence="1">
    <location>
        <begin position="294"/>
        <end position="314"/>
    </location>
</feature>
<dbReference type="SUPFAM" id="SSF103473">
    <property type="entry name" value="MFS general substrate transporter"/>
    <property type="match status" value="1"/>
</dbReference>
<name>A0A7W9BUM2_9SPHN</name>
<feature type="transmembrane region" description="Helical" evidence="1">
    <location>
        <begin position="113"/>
        <end position="133"/>
    </location>
</feature>
<dbReference type="Pfam" id="PF18943">
    <property type="entry name" value="DUF5690"/>
    <property type="match status" value="1"/>
</dbReference>
<dbReference type="EMBL" id="JACIJR010000006">
    <property type="protein sequence ID" value="MBB5730315.1"/>
    <property type="molecule type" value="Genomic_DNA"/>
</dbReference>
<keyword evidence="3" id="KW-1185">Reference proteome</keyword>
<comment type="caution">
    <text evidence="2">The sequence shown here is derived from an EMBL/GenBank/DDBJ whole genome shotgun (WGS) entry which is preliminary data.</text>
</comment>
<keyword evidence="1" id="KW-0472">Membrane</keyword>